<dbReference type="AlphaFoldDB" id="A0A1Y2MDM3"/>
<dbReference type="Proteomes" id="UP000193240">
    <property type="component" value="Unassembled WGS sequence"/>
</dbReference>
<protein>
    <submittedName>
        <fullName evidence="1">Uncharacterized protein</fullName>
    </submittedName>
</protein>
<dbReference type="InParanoid" id="A0A1Y2MDM3"/>
<proteinExistence type="predicted"/>
<organism evidence="1 2">
    <name type="scientific">Epicoccum nigrum</name>
    <name type="common">Soil fungus</name>
    <name type="synonym">Epicoccum purpurascens</name>
    <dbReference type="NCBI Taxonomy" id="105696"/>
    <lineage>
        <taxon>Eukaryota</taxon>
        <taxon>Fungi</taxon>
        <taxon>Dikarya</taxon>
        <taxon>Ascomycota</taxon>
        <taxon>Pezizomycotina</taxon>
        <taxon>Dothideomycetes</taxon>
        <taxon>Pleosporomycetidae</taxon>
        <taxon>Pleosporales</taxon>
        <taxon>Pleosporineae</taxon>
        <taxon>Didymellaceae</taxon>
        <taxon>Epicoccum</taxon>
    </lineage>
</organism>
<dbReference type="STRING" id="105696.A0A1Y2MDM3"/>
<dbReference type="EMBL" id="KZ107838">
    <property type="protein sequence ID" value="OSS54235.1"/>
    <property type="molecule type" value="Genomic_DNA"/>
</dbReference>
<sequence length="294" mass="33184">MFSRRYLRHVFEVTTKFMRDPVRIVVKKNELTLEGIKQFYIAGRPCLAVPPSRSTTSSSFGPSPPRSFSCPPPSNILLSFIFWILRGSLSEELWAESWIRAPDVERKISRFEIHKDSVELAAKLGLPTPREAVQAAREALVNQQAQIRALGDKSLKEARIDRGPWDDIKIIQSQVLYLRQPSADWTAIQVQTESGMLGALARQNTWSCSMAPDMSACKNVRFIEESIPGSLPQRPKNSNTYGNEATVMLNTFNIIKPPTIMIRQYDVADRDWTWATGEISRSKKTSHIGLSFGS</sequence>
<evidence type="ECO:0000313" key="2">
    <source>
        <dbReference type="Proteomes" id="UP000193240"/>
    </source>
</evidence>
<keyword evidence="2" id="KW-1185">Reference proteome</keyword>
<accession>A0A1Y2MDM3</accession>
<evidence type="ECO:0000313" key="1">
    <source>
        <dbReference type="EMBL" id="OSS54235.1"/>
    </source>
</evidence>
<reference evidence="1 2" key="1">
    <citation type="journal article" date="2017" name="Genome Announc.">
        <title>Genome sequence of the saprophytic ascomycete Epicoccum nigrum ICMP 19927 strain isolated from New Zealand.</title>
        <authorList>
            <person name="Fokin M."/>
            <person name="Fleetwood D."/>
            <person name="Weir B.S."/>
            <person name="Villas-Boas S.G."/>
        </authorList>
    </citation>
    <scope>NUCLEOTIDE SEQUENCE [LARGE SCALE GENOMIC DNA]</scope>
    <source>
        <strain evidence="1 2">ICMP 19927</strain>
    </source>
</reference>
<gene>
    <name evidence="1" type="ORF">B5807_01706</name>
</gene>
<name>A0A1Y2MDM3_EPING</name>